<protein>
    <submittedName>
        <fullName evidence="9">Putative membrane-associated protein</fullName>
    </submittedName>
</protein>
<feature type="transmembrane region" description="Helical" evidence="7">
    <location>
        <begin position="50"/>
        <end position="71"/>
    </location>
</feature>
<dbReference type="InterPro" id="IPR032816">
    <property type="entry name" value="VTT_dom"/>
</dbReference>
<organism evidence="9 10">
    <name type="scientific">Desulfoscipio gibsoniae DSM 7213</name>
    <dbReference type="NCBI Taxonomy" id="767817"/>
    <lineage>
        <taxon>Bacteria</taxon>
        <taxon>Bacillati</taxon>
        <taxon>Bacillota</taxon>
        <taxon>Clostridia</taxon>
        <taxon>Eubacteriales</taxon>
        <taxon>Desulfallaceae</taxon>
        <taxon>Desulfoscipio</taxon>
    </lineage>
</organism>
<dbReference type="PANTHER" id="PTHR42709:SF6">
    <property type="entry name" value="UNDECAPRENYL PHOSPHATE TRANSPORTER A"/>
    <property type="match status" value="1"/>
</dbReference>
<evidence type="ECO:0000313" key="10">
    <source>
        <dbReference type="Proteomes" id="UP000013520"/>
    </source>
</evidence>
<name>R4KMS5_9FIRM</name>
<evidence type="ECO:0000256" key="7">
    <source>
        <dbReference type="SAM" id="Phobius"/>
    </source>
</evidence>
<dbReference type="Pfam" id="PF09335">
    <property type="entry name" value="VTT_dom"/>
    <property type="match status" value="1"/>
</dbReference>
<dbReference type="AlphaFoldDB" id="R4KMS5"/>
<dbReference type="InterPro" id="IPR051311">
    <property type="entry name" value="DedA_domain"/>
</dbReference>
<dbReference type="PANTHER" id="PTHR42709">
    <property type="entry name" value="ALKALINE PHOSPHATASE LIKE PROTEIN"/>
    <property type="match status" value="1"/>
</dbReference>
<comment type="subcellular location">
    <subcellularLocation>
        <location evidence="1">Cell membrane</location>
        <topology evidence="1">Multi-pass membrane protein</topology>
    </subcellularLocation>
</comment>
<dbReference type="GO" id="GO:0005886">
    <property type="term" value="C:plasma membrane"/>
    <property type="evidence" value="ECO:0007669"/>
    <property type="project" value="UniProtKB-SubCell"/>
</dbReference>
<sequence length="202" mass="22746">MQDYLVNYIDTLGLGGLLGGLIIEALGLPFPGGVMIMFTGFLVNQNRLNFYSVFLIAVLAFNIGATAAFYVGRYMGEPVLYRYGKYLRINPHKLEMARRWMQQSAALFIIVGRFVPMVSNLTPYIAGASGLKLTRFLLYNMIFSLIWVSFNISVGMLFGYKWPAIAGYFQQQVPLAALVLLLTYVAVKLIINYFHAIRSEKV</sequence>
<feature type="transmembrane region" description="Helical" evidence="7">
    <location>
        <begin position="12"/>
        <end position="38"/>
    </location>
</feature>
<gene>
    <name evidence="9" type="ORF">Desgi_2438</name>
</gene>
<dbReference type="HOGENOM" id="CLU_044208_1_0_9"/>
<evidence type="ECO:0000256" key="3">
    <source>
        <dbReference type="ARBA" id="ARBA00022475"/>
    </source>
</evidence>
<keyword evidence="4 7" id="KW-0812">Transmembrane</keyword>
<proteinExistence type="inferred from homology"/>
<evidence type="ECO:0000256" key="2">
    <source>
        <dbReference type="ARBA" id="ARBA00010792"/>
    </source>
</evidence>
<evidence type="ECO:0000256" key="6">
    <source>
        <dbReference type="ARBA" id="ARBA00023136"/>
    </source>
</evidence>
<dbReference type="RefSeq" id="WP_006523094.1">
    <property type="nucleotide sequence ID" value="NC_021184.1"/>
</dbReference>
<dbReference type="KEGG" id="dgi:Desgi_2438"/>
<dbReference type="eggNOG" id="COG0586">
    <property type="taxonomic scope" value="Bacteria"/>
</dbReference>
<feature type="transmembrane region" description="Helical" evidence="7">
    <location>
        <begin position="172"/>
        <end position="191"/>
    </location>
</feature>
<evidence type="ECO:0000256" key="1">
    <source>
        <dbReference type="ARBA" id="ARBA00004651"/>
    </source>
</evidence>
<evidence type="ECO:0000259" key="8">
    <source>
        <dbReference type="Pfam" id="PF09335"/>
    </source>
</evidence>
<keyword evidence="6 7" id="KW-0472">Membrane</keyword>
<feature type="domain" description="VTT" evidence="8">
    <location>
        <begin position="30"/>
        <end position="155"/>
    </location>
</feature>
<evidence type="ECO:0000313" key="9">
    <source>
        <dbReference type="EMBL" id="AGL01850.1"/>
    </source>
</evidence>
<feature type="transmembrane region" description="Helical" evidence="7">
    <location>
        <begin position="105"/>
        <end position="125"/>
    </location>
</feature>
<feature type="transmembrane region" description="Helical" evidence="7">
    <location>
        <begin position="137"/>
        <end position="160"/>
    </location>
</feature>
<accession>R4KMS5</accession>
<evidence type="ECO:0000256" key="5">
    <source>
        <dbReference type="ARBA" id="ARBA00022989"/>
    </source>
</evidence>
<comment type="similarity">
    <text evidence="2">Belongs to the DedA family.</text>
</comment>
<reference evidence="9 10" key="1">
    <citation type="submission" date="2012-01" db="EMBL/GenBank/DDBJ databases">
        <title>Complete sequence of Desulfotomaculum gibsoniae DSM 7213.</title>
        <authorList>
            <consortium name="US DOE Joint Genome Institute"/>
            <person name="Lucas S."/>
            <person name="Han J."/>
            <person name="Lapidus A."/>
            <person name="Cheng J.-F."/>
            <person name="Goodwin L."/>
            <person name="Pitluck S."/>
            <person name="Peters L."/>
            <person name="Ovchinnikova G."/>
            <person name="Teshima H."/>
            <person name="Detter J.C."/>
            <person name="Han C."/>
            <person name="Tapia R."/>
            <person name="Land M."/>
            <person name="Hauser L."/>
            <person name="Kyrpides N."/>
            <person name="Ivanova N."/>
            <person name="Pagani I."/>
            <person name="Parshina S."/>
            <person name="Plugge C."/>
            <person name="Muyzer G."/>
            <person name="Kuever J."/>
            <person name="Ivanova A."/>
            <person name="Nazina T."/>
            <person name="Klenk H.-P."/>
            <person name="Brambilla E."/>
            <person name="Spring S."/>
            <person name="Stams A.F."/>
            <person name="Woyke T."/>
        </authorList>
    </citation>
    <scope>NUCLEOTIDE SEQUENCE [LARGE SCALE GENOMIC DNA]</scope>
    <source>
        <strain evidence="9 10">DSM 7213</strain>
    </source>
</reference>
<keyword evidence="10" id="KW-1185">Reference proteome</keyword>
<keyword evidence="5 7" id="KW-1133">Transmembrane helix</keyword>
<dbReference type="Proteomes" id="UP000013520">
    <property type="component" value="Chromosome"/>
</dbReference>
<dbReference type="EMBL" id="CP003273">
    <property type="protein sequence ID" value="AGL01850.1"/>
    <property type="molecule type" value="Genomic_DNA"/>
</dbReference>
<dbReference type="STRING" id="767817.Desgi_2438"/>
<evidence type="ECO:0000256" key="4">
    <source>
        <dbReference type="ARBA" id="ARBA00022692"/>
    </source>
</evidence>
<dbReference type="OrthoDB" id="9813426at2"/>
<keyword evidence="3" id="KW-1003">Cell membrane</keyword>